<dbReference type="KEGG" id="dsc:ABOD76_03510"/>
<name>A0AAU7U6R2_9DEIO</name>
<dbReference type="EMBL" id="CP158298">
    <property type="protein sequence ID" value="XBV84134.1"/>
    <property type="molecule type" value="Genomic_DNA"/>
</dbReference>
<proteinExistence type="predicted"/>
<evidence type="ECO:0008006" key="2">
    <source>
        <dbReference type="Google" id="ProtNLM"/>
    </source>
</evidence>
<evidence type="ECO:0000313" key="1">
    <source>
        <dbReference type="EMBL" id="XBV84134.1"/>
    </source>
</evidence>
<dbReference type="AlphaFoldDB" id="A0AAU7U6R2"/>
<reference evidence="1" key="1">
    <citation type="submission" date="2024-06" db="EMBL/GenBank/DDBJ databases">
        <title>Draft Genome Sequence of Deinococcus sonorensis Type Strain KR-87, a Biofilm Producing Representative of the Genus Deinococcus.</title>
        <authorList>
            <person name="Boren L.S."/>
            <person name="Grosso R.A."/>
            <person name="Hugenberg-Cox A.N."/>
            <person name="Hill J.T.E."/>
            <person name="Albert C.M."/>
            <person name="Tuohy J.M."/>
        </authorList>
    </citation>
    <scope>NUCLEOTIDE SEQUENCE</scope>
    <source>
        <strain evidence="1">KR-87</strain>
        <plasmid evidence="1">pDson03</plasmid>
    </source>
</reference>
<accession>A0AAU7U6R2</accession>
<keyword evidence="1" id="KW-0614">Plasmid</keyword>
<geneLocation type="plasmid" evidence="1">
    <name>pDson03</name>
</geneLocation>
<gene>
    <name evidence="1" type="ORF">ABOD76_03510</name>
</gene>
<sequence length="281" mass="31191">MTDDLRAGTNADDADKRAERHMVDAARQHVGAAGFAQRNVLEQLIAAGREQIAYTGTLRQVVASTLRQLGEERLEGEPGQLVALQQIVTSGQRQIETARQLTLSIQHTLSNVRSTPLELVSAHLLSLLSESVHHHARNLELLIQAALEEASSSEQVAQLKQVRADMVATVLEIEHDGEERALAQLDLMAQQAVEQVRSLEAEGQTHAVQRTQLEQMAVTSQEAIEHLRAKTRLNREELERLGQERDTLHRQTAQLTQEGDEVQAKLDQARLAAEDQRADTD</sequence>
<protein>
    <recommendedName>
        <fullName evidence="2">KfrA N-terminal DNA-binding domain-containing protein</fullName>
    </recommendedName>
</protein>
<dbReference type="RefSeq" id="WP_350242172.1">
    <property type="nucleotide sequence ID" value="NZ_CP158298.1"/>
</dbReference>
<organism evidence="1">
    <name type="scientific">Deinococcus sonorensis KR-87</name>
    <dbReference type="NCBI Taxonomy" id="694439"/>
    <lineage>
        <taxon>Bacteria</taxon>
        <taxon>Thermotogati</taxon>
        <taxon>Deinococcota</taxon>
        <taxon>Deinococci</taxon>
        <taxon>Deinococcales</taxon>
        <taxon>Deinococcaceae</taxon>
        <taxon>Deinococcus</taxon>
    </lineage>
</organism>